<name>A0A6P8C9R4_PUNGR</name>
<dbReference type="AlphaFoldDB" id="A0A6P8C9R4"/>
<accession>A0A6P8C9R4</accession>
<dbReference type="OrthoDB" id="551907at2759"/>
<keyword evidence="5" id="KW-0804">Transcription</keyword>
<dbReference type="Pfam" id="PF00249">
    <property type="entry name" value="Myb_DNA-binding"/>
    <property type="match status" value="1"/>
</dbReference>
<evidence type="ECO:0000256" key="3">
    <source>
        <dbReference type="ARBA" id="ARBA00023015"/>
    </source>
</evidence>
<dbReference type="InterPro" id="IPR017930">
    <property type="entry name" value="Myb_dom"/>
</dbReference>
<dbReference type="Gene3D" id="1.10.10.60">
    <property type="entry name" value="Homeodomain-like"/>
    <property type="match status" value="1"/>
</dbReference>
<keyword evidence="4" id="KW-0175">Coiled coil</keyword>
<dbReference type="InterPro" id="IPR006447">
    <property type="entry name" value="Myb_dom_plants"/>
</dbReference>
<dbReference type="InterPro" id="IPR009057">
    <property type="entry name" value="Homeodomain-like_sf"/>
</dbReference>
<keyword evidence="8" id="KW-1185">Reference proteome</keyword>
<proteinExistence type="inferred from homology"/>
<feature type="domain" description="HTH myb-type" evidence="7">
    <location>
        <begin position="212"/>
        <end position="271"/>
    </location>
</feature>
<evidence type="ECO:0000256" key="1">
    <source>
        <dbReference type="ARBA" id="ARBA00004123"/>
    </source>
</evidence>
<comment type="similarity">
    <text evidence="2">Belongs to the MYB-CC family.</text>
</comment>
<dbReference type="RefSeq" id="XP_031379675.1">
    <property type="nucleotide sequence ID" value="XM_031523815.1"/>
</dbReference>
<dbReference type="PROSITE" id="PS51294">
    <property type="entry name" value="HTH_MYB"/>
    <property type="match status" value="1"/>
</dbReference>
<dbReference type="GeneID" id="116194906"/>
<evidence type="ECO:0000256" key="4">
    <source>
        <dbReference type="ARBA" id="ARBA00023054"/>
    </source>
</evidence>
<dbReference type="InterPro" id="IPR025756">
    <property type="entry name" value="Myb_CC_LHEQLE"/>
</dbReference>
<keyword evidence="3" id="KW-0805">Transcription regulation</keyword>
<comment type="subcellular location">
    <subcellularLocation>
        <location evidence="1">Nucleus</location>
    </subcellularLocation>
</comment>
<dbReference type="GO" id="GO:0003700">
    <property type="term" value="F:DNA-binding transcription factor activity"/>
    <property type="evidence" value="ECO:0007669"/>
    <property type="project" value="InterPro"/>
</dbReference>
<evidence type="ECO:0000256" key="2">
    <source>
        <dbReference type="ARBA" id="ARBA00006783"/>
    </source>
</evidence>
<protein>
    <submittedName>
        <fullName evidence="9">Myb family transcription factor PHL5-like isoform X1</fullName>
    </submittedName>
</protein>
<organism evidence="8 9">
    <name type="scientific">Punica granatum</name>
    <name type="common">Pomegranate</name>
    <dbReference type="NCBI Taxonomy" id="22663"/>
    <lineage>
        <taxon>Eukaryota</taxon>
        <taxon>Viridiplantae</taxon>
        <taxon>Streptophyta</taxon>
        <taxon>Embryophyta</taxon>
        <taxon>Tracheophyta</taxon>
        <taxon>Spermatophyta</taxon>
        <taxon>Magnoliopsida</taxon>
        <taxon>eudicotyledons</taxon>
        <taxon>Gunneridae</taxon>
        <taxon>Pentapetalae</taxon>
        <taxon>rosids</taxon>
        <taxon>malvids</taxon>
        <taxon>Myrtales</taxon>
        <taxon>Lythraceae</taxon>
        <taxon>Punica</taxon>
    </lineage>
</organism>
<sequence>MSSEGIVSKQKQLRSYPSQIYLQSQPLLQCLQLRGSPSSANLGGSGFKNIDDTCNMASKFSSQQGDSEITGTVACSQPFRYQKSSLFPSYDDPQYSTEEKDATAFQSGDDLQSVVEFHMCNSQSRRLSYENTAPSNISFRQLQDPFYEEKIARYRQSIVSFQECQNCKVDYDTSSPPQSQRSDSCIQPEKHPPACSGGVFYWPRRKTNSTVPSKTRIRWTQDLHDKFLQCVDILGGAEKATPKGILKLMDVERLTIFHIKSHLQKYRTTKCMPDSKEGAGQSYEPVQLNSSVLELKTGKQIVEALQMQLDIQMRLHEQLEIQKELQLRIEEQGRQLKQMLECRTNNKKDHMLPSEVHYAGKFEGSHSFAVESSEL</sequence>
<evidence type="ECO:0000256" key="5">
    <source>
        <dbReference type="ARBA" id="ARBA00023163"/>
    </source>
</evidence>
<keyword evidence="6" id="KW-0539">Nucleus</keyword>
<dbReference type="InterPro" id="IPR001005">
    <property type="entry name" value="SANT/Myb"/>
</dbReference>
<dbReference type="NCBIfam" id="TIGR01557">
    <property type="entry name" value="myb_SHAQKYF"/>
    <property type="match status" value="1"/>
</dbReference>
<dbReference type="PANTHER" id="PTHR31499:SF80">
    <property type="entry name" value="HTH MYB-TYPE DOMAIN-CONTAINING PROTEIN"/>
    <property type="match status" value="1"/>
</dbReference>
<dbReference type="SUPFAM" id="SSF46689">
    <property type="entry name" value="Homeodomain-like"/>
    <property type="match status" value="1"/>
</dbReference>
<dbReference type="Pfam" id="PF14379">
    <property type="entry name" value="Myb_CC_LHEQLE"/>
    <property type="match status" value="1"/>
</dbReference>
<gene>
    <name evidence="9" type="primary">LOC116194906</name>
</gene>
<dbReference type="GO" id="GO:0005634">
    <property type="term" value="C:nucleus"/>
    <property type="evidence" value="ECO:0007669"/>
    <property type="project" value="UniProtKB-SubCell"/>
</dbReference>
<dbReference type="PANTHER" id="PTHR31499">
    <property type="entry name" value="MYB FAMILY TRANSCRIPTION FACTOR PHL11"/>
    <property type="match status" value="1"/>
</dbReference>
<dbReference type="InterPro" id="IPR046955">
    <property type="entry name" value="PHR1-like"/>
</dbReference>
<evidence type="ECO:0000313" key="8">
    <source>
        <dbReference type="Proteomes" id="UP000515151"/>
    </source>
</evidence>
<dbReference type="Proteomes" id="UP000515151">
    <property type="component" value="Chromosome 2"/>
</dbReference>
<evidence type="ECO:0000256" key="6">
    <source>
        <dbReference type="ARBA" id="ARBA00023242"/>
    </source>
</evidence>
<dbReference type="GO" id="GO:0003677">
    <property type="term" value="F:DNA binding"/>
    <property type="evidence" value="ECO:0007669"/>
    <property type="project" value="InterPro"/>
</dbReference>
<dbReference type="FunFam" id="1.10.10.60:FF:000007">
    <property type="entry name" value="Two-component response regulator"/>
    <property type="match status" value="1"/>
</dbReference>
<reference evidence="8" key="1">
    <citation type="journal article" date="2020" name="Plant Biotechnol. J.">
        <title>The pomegranate (Punica granatum L.) draft genome dissects genetic divergence between soft- and hard-seeded cultivars.</title>
        <authorList>
            <person name="Luo X."/>
            <person name="Li H."/>
            <person name="Wu Z."/>
            <person name="Yao W."/>
            <person name="Zhao P."/>
            <person name="Cao D."/>
            <person name="Yu H."/>
            <person name="Li K."/>
            <person name="Poudel K."/>
            <person name="Zhao D."/>
            <person name="Zhang F."/>
            <person name="Xia X."/>
            <person name="Chen L."/>
            <person name="Wang Q."/>
            <person name="Jing D."/>
            <person name="Cao S."/>
        </authorList>
    </citation>
    <scope>NUCLEOTIDE SEQUENCE [LARGE SCALE GENOMIC DNA]</scope>
    <source>
        <strain evidence="8">cv. Tunisia</strain>
    </source>
</reference>
<reference evidence="9" key="2">
    <citation type="submission" date="2025-08" db="UniProtKB">
        <authorList>
            <consortium name="RefSeq"/>
        </authorList>
    </citation>
    <scope>IDENTIFICATION</scope>
    <source>
        <tissue evidence="9">Leaf</tissue>
    </source>
</reference>
<evidence type="ECO:0000313" key="9">
    <source>
        <dbReference type="RefSeq" id="XP_031379675.1"/>
    </source>
</evidence>
<evidence type="ECO:0000259" key="7">
    <source>
        <dbReference type="PROSITE" id="PS51294"/>
    </source>
</evidence>